<keyword evidence="11" id="KW-1133">Transmembrane helix</keyword>
<keyword evidence="7" id="KW-0812">Transmembrane</keyword>
<dbReference type="SUPFAM" id="SSF51905">
    <property type="entry name" value="FAD/NAD(P)-binding domain"/>
    <property type="match status" value="2"/>
</dbReference>
<accession>A0AA87USU7</accession>
<keyword evidence="14" id="KW-0472">Membrane</keyword>
<dbReference type="PANTHER" id="PTHR23023">
    <property type="entry name" value="DIMETHYLANILINE MONOOXYGENASE"/>
    <property type="match status" value="1"/>
</dbReference>
<evidence type="ECO:0000256" key="2">
    <source>
        <dbReference type="ARBA" id="ARBA00004389"/>
    </source>
</evidence>
<sequence>MPYVVHQRHRAPAVTRPIPVDRSLPSACVIGAGSSGIAAAKALHMAGVPFDCFERGTAIGGNWLFDNPNGTSACYETLEINTSVRRMAFSDFPMPEHYPHYARHDQVHDYFEQYVDHFGFRDRITFGTEVVEVARGEAGRWRVRTLGPDGEREREYDAVLVANGHHWDPRWPDPAYPGEFAGEQLHAHDYRPAEQLAGRRVVVVGAGNSAMDIAVEASHRAASTVLSIRRGQWVLAKTLLGLPTDRVALPGWLPWWATAQRLRLGVALSGGHERFGLPRPTHRPGQSHPVQSDRIRGRLAAGAIDVRPGIERLAGDRVLFTDGTSAACDLLVWATGYRVRFPFLDPQLVAAEDNELPLWKRAVHPDLPGLFFIGLLQPVGAVMPLAEAQSAWIAELLTGACAMPDEREVREQLRAEHERDRRQFYDSPRHTMEVDVDHYLWDLQRERRRGRARAGRARAHAGRVVAVTGGASGIGREVARQLAAAGAAVAIGDRAGDAARAVAAELGGDARAFDLDVADADSWRAFLADAEAALGPVDVLVHSAGVMWVGAFGDEPEAAVRRQLEVNLLGTVHGVRAAATRMRARDAGHVIAIASAASFLPTPGEASYAASKHGVLGYLRAVREELRGTGVELTAVMPTVVETPLAAGTDAGAAPRLQPADVARAVLQAIERPRFEVSVPGWVGPLHRAVSALPRMLREPILRRMVPDQVRAVDEGARAAYEASLADADAEHPAA</sequence>
<dbReference type="InterPro" id="IPR002347">
    <property type="entry name" value="SDR_fam"/>
</dbReference>
<keyword evidence="8" id="KW-0256">Endoplasmic reticulum</keyword>
<keyword evidence="17" id="KW-1185">Reference proteome</keyword>
<dbReference type="InterPro" id="IPR057326">
    <property type="entry name" value="KR_dom"/>
</dbReference>
<evidence type="ECO:0000256" key="14">
    <source>
        <dbReference type="ARBA" id="ARBA00023136"/>
    </source>
</evidence>
<evidence type="ECO:0000256" key="12">
    <source>
        <dbReference type="ARBA" id="ARBA00023002"/>
    </source>
</evidence>
<dbReference type="Proteomes" id="UP000321749">
    <property type="component" value="Unassembled WGS sequence"/>
</dbReference>
<evidence type="ECO:0000256" key="6">
    <source>
        <dbReference type="ARBA" id="ARBA00022630"/>
    </source>
</evidence>
<evidence type="ECO:0000256" key="10">
    <source>
        <dbReference type="ARBA" id="ARBA00022857"/>
    </source>
</evidence>
<dbReference type="Gene3D" id="3.40.50.720">
    <property type="entry name" value="NAD(P)-binding Rossmann-like Domain"/>
    <property type="match status" value="1"/>
</dbReference>
<organism evidence="16 17">
    <name type="scientific">Agrococcus baldri</name>
    <dbReference type="NCBI Taxonomy" id="153730"/>
    <lineage>
        <taxon>Bacteria</taxon>
        <taxon>Bacillati</taxon>
        <taxon>Actinomycetota</taxon>
        <taxon>Actinomycetes</taxon>
        <taxon>Micrococcales</taxon>
        <taxon>Microbacteriaceae</taxon>
        <taxon>Agrococcus</taxon>
    </lineage>
</organism>
<keyword evidence="9" id="KW-0274">FAD</keyword>
<keyword evidence="12" id="KW-0560">Oxidoreductase</keyword>
<dbReference type="SMART" id="SM00822">
    <property type="entry name" value="PKS_KR"/>
    <property type="match status" value="1"/>
</dbReference>
<dbReference type="SUPFAM" id="SSF51735">
    <property type="entry name" value="NAD(P)-binding Rossmann-fold domains"/>
    <property type="match status" value="1"/>
</dbReference>
<dbReference type="Gene3D" id="3.50.50.60">
    <property type="entry name" value="FAD/NAD(P)-binding domain"/>
    <property type="match status" value="1"/>
</dbReference>
<reference evidence="16 17" key="1">
    <citation type="submission" date="2019-07" db="EMBL/GenBank/DDBJ databases">
        <title>Whole genome shotgun sequence of Agrococcus baldri NBRC 103055.</title>
        <authorList>
            <person name="Hosoyama A."/>
            <person name="Uohara A."/>
            <person name="Ohji S."/>
            <person name="Ichikawa N."/>
        </authorList>
    </citation>
    <scope>NUCLEOTIDE SEQUENCE [LARGE SCALE GENOMIC DNA]</scope>
    <source>
        <strain evidence="16 17">NBRC 103055</strain>
    </source>
</reference>
<protein>
    <recommendedName>
        <fullName evidence="15">Ketoreductase domain-containing protein</fullName>
    </recommendedName>
</protein>
<comment type="cofactor">
    <cofactor evidence="1">
        <name>FAD</name>
        <dbReference type="ChEBI" id="CHEBI:57692"/>
    </cofactor>
</comment>
<evidence type="ECO:0000256" key="5">
    <source>
        <dbReference type="ARBA" id="ARBA00010139"/>
    </source>
</evidence>
<comment type="similarity">
    <text evidence="3">Belongs to the short-chain dehydrogenases/reductases (SDR) family.</text>
</comment>
<gene>
    <name evidence="16" type="ORF">ABA31_25740</name>
</gene>
<dbReference type="CDD" id="cd05233">
    <property type="entry name" value="SDR_c"/>
    <property type="match status" value="1"/>
</dbReference>
<dbReference type="InterPro" id="IPR050346">
    <property type="entry name" value="FMO-like"/>
</dbReference>
<dbReference type="NCBIfam" id="NF005878">
    <property type="entry name" value="PRK07825.1"/>
    <property type="match status" value="1"/>
</dbReference>
<evidence type="ECO:0000256" key="11">
    <source>
        <dbReference type="ARBA" id="ARBA00022989"/>
    </source>
</evidence>
<dbReference type="Pfam" id="PF00743">
    <property type="entry name" value="FMO-like"/>
    <property type="match status" value="1"/>
</dbReference>
<evidence type="ECO:0000259" key="15">
    <source>
        <dbReference type="SMART" id="SM00822"/>
    </source>
</evidence>
<evidence type="ECO:0000256" key="9">
    <source>
        <dbReference type="ARBA" id="ARBA00022827"/>
    </source>
</evidence>
<dbReference type="InterPro" id="IPR036188">
    <property type="entry name" value="FAD/NAD-bd_sf"/>
</dbReference>
<evidence type="ECO:0000256" key="13">
    <source>
        <dbReference type="ARBA" id="ARBA00023033"/>
    </source>
</evidence>
<comment type="subcellular location">
    <subcellularLocation>
        <location evidence="2">Endoplasmic reticulum membrane</location>
        <topology evidence="2">Single-pass membrane protein</topology>
    </subcellularLocation>
</comment>
<dbReference type="GO" id="GO:0050660">
    <property type="term" value="F:flavin adenine dinucleotide binding"/>
    <property type="evidence" value="ECO:0007669"/>
    <property type="project" value="InterPro"/>
</dbReference>
<dbReference type="InterPro" id="IPR020904">
    <property type="entry name" value="Sc_DH/Rdtase_CS"/>
</dbReference>
<comment type="similarity">
    <text evidence="5">Belongs to the FAD-binding monooxygenase family.</text>
</comment>
<evidence type="ECO:0000256" key="3">
    <source>
        <dbReference type="ARBA" id="ARBA00006484"/>
    </source>
</evidence>
<evidence type="ECO:0000313" key="17">
    <source>
        <dbReference type="Proteomes" id="UP000321749"/>
    </source>
</evidence>
<comment type="caution">
    <text evidence="16">The sequence shown here is derived from an EMBL/GenBank/DDBJ whole genome shotgun (WGS) entry which is preliminary data.</text>
</comment>
<dbReference type="FunFam" id="3.50.50.60:FF:000159">
    <property type="entry name" value="Dimethylaniline monooxygenase [N-oxide-forming]"/>
    <property type="match status" value="1"/>
</dbReference>
<dbReference type="GO" id="GO:0050661">
    <property type="term" value="F:NADP binding"/>
    <property type="evidence" value="ECO:0007669"/>
    <property type="project" value="InterPro"/>
</dbReference>
<evidence type="ECO:0000256" key="7">
    <source>
        <dbReference type="ARBA" id="ARBA00022692"/>
    </source>
</evidence>
<evidence type="ECO:0000256" key="4">
    <source>
        <dbReference type="ARBA" id="ARBA00009183"/>
    </source>
</evidence>
<name>A0AA87USU7_9MICO</name>
<dbReference type="InterPro" id="IPR036291">
    <property type="entry name" value="NAD(P)-bd_dom_sf"/>
</dbReference>
<dbReference type="PROSITE" id="PS00061">
    <property type="entry name" value="ADH_SHORT"/>
    <property type="match status" value="1"/>
</dbReference>
<feature type="domain" description="Ketoreductase" evidence="15">
    <location>
        <begin position="463"/>
        <end position="647"/>
    </location>
</feature>
<dbReference type="PRINTS" id="PR00370">
    <property type="entry name" value="FMOXYGENASE"/>
</dbReference>
<dbReference type="AlphaFoldDB" id="A0AA87USU7"/>
<dbReference type="EMBL" id="BJUU01000022">
    <property type="protein sequence ID" value="GEK81223.1"/>
    <property type="molecule type" value="Genomic_DNA"/>
</dbReference>
<keyword evidence="6" id="KW-0285">Flavoprotein</keyword>
<evidence type="ECO:0000256" key="8">
    <source>
        <dbReference type="ARBA" id="ARBA00022824"/>
    </source>
</evidence>
<proteinExistence type="inferred from homology"/>
<keyword evidence="13" id="KW-0503">Monooxygenase</keyword>
<dbReference type="InterPro" id="IPR000960">
    <property type="entry name" value="Flavin_mOase"/>
</dbReference>
<dbReference type="RefSeq" id="WP_146796373.1">
    <property type="nucleotide sequence ID" value="NZ_BJUU01000022.1"/>
</dbReference>
<evidence type="ECO:0000313" key="16">
    <source>
        <dbReference type="EMBL" id="GEK81223.1"/>
    </source>
</evidence>
<comment type="similarity">
    <text evidence="4">Belongs to the FMO family.</text>
</comment>
<dbReference type="Pfam" id="PF00106">
    <property type="entry name" value="adh_short"/>
    <property type="match status" value="1"/>
</dbReference>
<dbReference type="GO" id="GO:0004499">
    <property type="term" value="F:N,N-dimethylaniline monooxygenase activity"/>
    <property type="evidence" value="ECO:0007669"/>
    <property type="project" value="InterPro"/>
</dbReference>
<evidence type="ECO:0000256" key="1">
    <source>
        <dbReference type="ARBA" id="ARBA00001974"/>
    </source>
</evidence>
<keyword evidence="10" id="KW-0521">NADP</keyword>
<dbReference type="InterPro" id="IPR020946">
    <property type="entry name" value="Flavin_mOase-like"/>
</dbReference>